<dbReference type="InterPro" id="IPR050327">
    <property type="entry name" value="Proton-linked_MCT"/>
</dbReference>
<dbReference type="AlphaFoldDB" id="A0A2I1CN62"/>
<evidence type="ECO:0000256" key="1">
    <source>
        <dbReference type="ARBA" id="ARBA00004141"/>
    </source>
</evidence>
<dbReference type="InterPro" id="IPR036259">
    <property type="entry name" value="MFS_trans_sf"/>
</dbReference>
<comment type="caution">
    <text evidence="5">The sequence shown here is derived from an EMBL/GenBank/DDBJ whole genome shotgun (WGS) entry which is preliminary data.</text>
</comment>
<dbReference type="GO" id="GO:0016020">
    <property type="term" value="C:membrane"/>
    <property type="evidence" value="ECO:0007669"/>
    <property type="project" value="UniProtKB-SubCell"/>
</dbReference>
<feature type="domain" description="Major facilitator superfamily (MFS) profile" evidence="4">
    <location>
        <begin position="1"/>
        <end position="399"/>
    </location>
</feature>
<dbReference type="RefSeq" id="XP_024687663.1">
    <property type="nucleotide sequence ID" value="XM_024826319.1"/>
</dbReference>
<feature type="transmembrane region" description="Helical" evidence="3">
    <location>
        <begin position="215"/>
        <end position="235"/>
    </location>
</feature>
<evidence type="ECO:0000256" key="2">
    <source>
        <dbReference type="ARBA" id="ARBA00006727"/>
    </source>
</evidence>
<feature type="transmembrane region" description="Helical" evidence="3">
    <location>
        <begin position="372"/>
        <end position="396"/>
    </location>
</feature>
<keyword evidence="3" id="KW-0472">Membrane</keyword>
<evidence type="ECO:0000256" key="3">
    <source>
        <dbReference type="SAM" id="Phobius"/>
    </source>
</evidence>
<protein>
    <submittedName>
        <fullName evidence="5">Putative MFS monocarboxylate transporter</fullName>
    </submittedName>
</protein>
<evidence type="ECO:0000313" key="6">
    <source>
        <dbReference type="Proteomes" id="UP000234474"/>
    </source>
</evidence>
<feature type="transmembrane region" description="Helical" evidence="3">
    <location>
        <begin position="100"/>
        <end position="120"/>
    </location>
</feature>
<name>A0A2I1CN62_ASPN1</name>
<proteinExistence type="inferred from homology"/>
<dbReference type="SUPFAM" id="SSF103473">
    <property type="entry name" value="MFS general substrate transporter"/>
    <property type="match status" value="1"/>
</dbReference>
<evidence type="ECO:0000259" key="4">
    <source>
        <dbReference type="PROSITE" id="PS50850"/>
    </source>
</evidence>
<feature type="transmembrane region" description="Helical" evidence="3">
    <location>
        <begin position="127"/>
        <end position="147"/>
    </location>
</feature>
<dbReference type="OrthoDB" id="6499973at2759"/>
<dbReference type="InterPro" id="IPR020846">
    <property type="entry name" value="MFS_dom"/>
</dbReference>
<sequence>MSIFTGCGLNFAFGVYQELYESMSQLPGRTPFTGVTPAQIDLIGTLAVSMMSLGAPFASGWCKSYSPRRITLAGTIIFATANVLASFSQRLWQFVLTQGVLLGCGTCLTYITAVTVAPGWFTTHRGLAIGIISSGTGVGGVVWAPALRALNAQIGFRNTLRLTGGVSSVLLGAASLVLDWDPRTKRQIETERATSSSSRLRVTLVDWRVARTRKFIAQCVSAGLQGAAYYAPVYFMSTYARTLGYSAATGAMFISISNASSAVGKVVIGHVADRAGRINVFLFTTLMSAVATLGLWLPSTVSGGRPCSSRLPCSMVLFPATLVELFGVEHFASVNGFLYMVRGFAALVGTPVAGALIRSAGSHVGQEVMSKLFFNTSILVGVLLVGATVGVVWVRIEAAVSMMDRQVGVGGFKWRI</sequence>
<dbReference type="Pfam" id="PF07690">
    <property type="entry name" value="MFS_1"/>
    <property type="match status" value="1"/>
</dbReference>
<dbReference type="InterPro" id="IPR011701">
    <property type="entry name" value="MFS"/>
</dbReference>
<keyword evidence="6" id="KW-1185">Reference proteome</keyword>
<feature type="transmembrane region" description="Helical" evidence="3">
    <location>
        <begin position="339"/>
        <end position="360"/>
    </location>
</feature>
<keyword evidence="3" id="KW-0812">Transmembrane</keyword>
<comment type="subcellular location">
    <subcellularLocation>
        <location evidence="1">Membrane</location>
        <topology evidence="1">Multi-pass membrane protein</topology>
    </subcellularLocation>
</comment>
<keyword evidence="3" id="KW-1133">Transmembrane helix</keyword>
<dbReference type="Proteomes" id="UP000234474">
    <property type="component" value="Unassembled WGS sequence"/>
</dbReference>
<feature type="transmembrane region" description="Helical" evidence="3">
    <location>
        <begin position="247"/>
        <end position="268"/>
    </location>
</feature>
<organism evidence="5 6">
    <name type="scientific">Aspergillus novofumigatus (strain IBT 16806)</name>
    <dbReference type="NCBI Taxonomy" id="1392255"/>
    <lineage>
        <taxon>Eukaryota</taxon>
        <taxon>Fungi</taxon>
        <taxon>Dikarya</taxon>
        <taxon>Ascomycota</taxon>
        <taxon>Pezizomycotina</taxon>
        <taxon>Eurotiomycetes</taxon>
        <taxon>Eurotiomycetidae</taxon>
        <taxon>Eurotiales</taxon>
        <taxon>Aspergillaceae</taxon>
        <taxon>Aspergillus</taxon>
        <taxon>Aspergillus subgen. Fumigati</taxon>
    </lineage>
</organism>
<dbReference type="VEuPathDB" id="FungiDB:P174DRAFT_437519"/>
<dbReference type="Gene3D" id="1.20.1250.20">
    <property type="entry name" value="MFS general substrate transporter like domains"/>
    <property type="match status" value="2"/>
</dbReference>
<dbReference type="GO" id="GO:0022857">
    <property type="term" value="F:transmembrane transporter activity"/>
    <property type="evidence" value="ECO:0007669"/>
    <property type="project" value="InterPro"/>
</dbReference>
<reference evidence="6" key="1">
    <citation type="journal article" date="2018" name="Proc. Natl. Acad. Sci. U.S.A.">
        <title>Linking secondary metabolites to gene clusters through genome sequencing of six diverse Aspergillus species.</title>
        <authorList>
            <person name="Kaerboelling I."/>
            <person name="Vesth T.C."/>
            <person name="Frisvad J.C."/>
            <person name="Nybo J.L."/>
            <person name="Theobald S."/>
            <person name="Kuo A."/>
            <person name="Bowyer P."/>
            <person name="Matsuda Y."/>
            <person name="Mondo S."/>
            <person name="Lyhne E.K."/>
            <person name="Kogle M.E."/>
            <person name="Clum A."/>
            <person name="Lipzen A."/>
            <person name="Salamov A."/>
            <person name="Ngan C.Y."/>
            <person name="Daum C."/>
            <person name="Chiniquy J."/>
            <person name="Barry K."/>
            <person name="LaButti K."/>
            <person name="Haridas S."/>
            <person name="Simmons B.A."/>
            <person name="Magnuson J.K."/>
            <person name="Mortensen U.H."/>
            <person name="Larsen T.O."/>
            <person name="Grigoriev I.V."/>
            <person name="Baker S.E."/>
            <person name="Andersen M.R."/>
        </authorList>
    </citation>
    <scope>NUCLEOTIDE SEQUENCE [LARGE SCALE GENOMIC DNA]</scope>
    <source>
        <strain evidence="6">IBT 16806</strain>
    </source>
</reference>
<feature type="transmembrane region" description="Helical" evidence="3">
    <location>
        <begin position="309"/>
        <end position="327"/>
    </location>
</feature>
<gene>
    <name evidence="5" type="ORF">P174DRAFT_437519</name>
</gene>
<accession>A0A2I1CN62</accession>
<evidence type="ECO:0000313" key="5">
    <source>
        <dbReference type="EMBL" id="PKX99068.1"/>
    </source>
</evidence>
<dbReference type="OMA" id="WVLASHQ"/>
<dbReference type="PANTHER" id="PTHR11360:SF284">
    <property type="entry name" value="EG:103B4.3 PROTEIN-RELATED"/>
    <property type="match status" value="1"/>
</dbReference>
<dbReference type="EMBL" id="MSZS01000001">
    <property type="protein sequence ID" value="PKX99068.1"/>
    <property type="molecule type" value="Genomic_DNA"/>
</dbReference>
<dbReference type="GeneID" id="36533644"/>
<comment type="similarity">
    <text evidence="2">Belongs to the major facilitator superfamily. Monocarboxylate porter (TC 2.A.1.13) family.</text>
</comment>
<feature type="transmembrane region" description="Helical" evidence="3">
    <location>
        <begin position="70"/>
        <end position="88"/>
    </location>
</feature>
<feature type="transmembrane region" description="Helical" evidence="3">
    <location>
        <begin position="280"/>
        <end position="297"/>
    </location>
</feature>
<dbReference type="PROSITE" id="PS50850">
    <property type="entry name" value="MFS"/>
    <property type="match status" value="1"/>
</dbReference>
<dbReference type="PANTHER" id="PTHR11360">
    <property type="entry name" value="MONOCARBOXYLATE TRANSPORTER"/>
    <property type="match status" value="1"/>
</dbReference>